<feature type="transmembrane region" description="Helical" evidence="2">
    <location>
        <begin position="83"/>
        <end position="103"/>
    </location>
</feature>
<feature type="transmembrane region" description="Helical" evidence="2">
    <location>
        <begin position="160"/>
        <end position="182"/>
    </location>
</feature>
<feature type="compositionally biased region" description="Basic and acidic residues" evidence="1">
    <location>
        <begin position="197"/>
        <end position="212"/>
    </location>
</feature>
<evidence type="ECO:0000313" key="3">
    <source>
        <dbReference type="EMBL" id="KAK3208069.1"/>
    </source>
</evidence>
<keyword evidence="2" id="KW-0472">Membrane</keyword>
<gene>
    <name evidence="3" type="ORF">GRF29_96g1320793</name>
</gene>
<feature type="region of interest" description="Disordered" evidence="1">
    <location>
        <begin position="189"/>
        <end position="216"/>
    </location>
</feature>
<dbReference type="PANTHER" id="PTHR42083">
    <property type="entry name" value="MARVEL DOMAIN-CONTAINING PROTEIN"/>
    <property type="match status" value="1"/>
</dbReference>
<accession>A0AAN6RH74</accession>
<protein>
    <recommendedName>
        <fullName evidence="5">MARVEL domain-containing protein</fullName>
    </recommendedName>
</protein>
<keyword evidence="2" id="KW-1133">Transmembrane helix</keyword>
<feature type="transmembrane region" description="Helical" evidence="2">
    <location>
        <begin position="110"/>
        <end position="131"/>
    </location>
</feature>
<evidence type="ECO:0000256" key="2">
    <source>
        <dbReference type="SAM" id="Phobius"/>
    </source>
</evidence>
<comment type="caution">
    <text evidence="3">The sequence shown here is derived from an EMBL/GenBank/DDBJ whole genome shotgun (WGS) entry which is preliminary data.</text>
</comment>
<proteinExistence type="predicted"/>
<dbReference type="Proteomes" id="UP001280581">
    <property type="component" value="Unassembled WGS sequence"/>
</dbReference>
<evidence type="ECO:0000313" key="4">
    <source>
        <dbReference type="Proteomes" id="UP001280581"/>
    </source>
</evidence>
<reference evidence="3 4" key="1">
    <citation type="submission" date="2021-02" db="EMBL/GenBank/DDBJ databases">
        <title>Genome assembly of Pseudopithomyces chartarum.</title>
        <authorList>
            <person name="Jauregui R."/>
            <person name="Singh J."/>
            <person name="Voisey C."/>
        </authorList>
    </citation>
    <scope>NUCLEOTIDE SEQUENCE [LARGE SCALE GENOMIC DNA]</scope>
    <source>
        <strain evidence="3 4">AGR01</strain>
    </source>
</reference>
<keyword evidence="2" id="KW-0812">Transmembrane</keyword>
<dbReference type="EMBL" id="WVTA01000008">
    <property type="protein sequence ID" value="KAK3208069.1"/>
    <property type="molecule type" value="Genomic_DNA"/>
</dbReference>
<name>A0AAN6RH74_9PLEO</name>
<keyword evidence="4" id="KW-1185">Reference proteome</keyword>
<evidence type="ECO:0008006" key="5">
    <source>
        <dbReference type="Google" id="ProtNLM"/>
    </source>
</evidence>
<feature type="transmembrane region" description="Helical" evidence="2">
    <location>
        <begin position="49"/>
        <end position="71"/>
    </location>
</feature>
<organism evidence="3 4">
    <name type="scientific">Pseudopithomyces chartarum</name>
    <dbReference type="NCBI Taxonomy" id="1892770"/>
    <lineage>
        <taxon>Eukaryota</taxon>
        <taxon>Fungi</taxon>
        <taxon>Dikarya</taxon>
        <taxon>Ascomycota</taxon>
        <taxon>Pezizomycotina</taxon>
        <taxon>Dothideomycetes</taxon>
        <taxon>Pleosporomycetidae</taxon>
        <taxon>Pleosporales</taxon>
        <taxon>Massarineae</taxon>
        <taxon>Didymosphaeriaceae</taxon>
        <taxon>Pseudopithomyces</taxon>
    </lineage>
</organism>
<dbReference type="AlphaFoldDB" id="A0AAN6RH74"/>
<dbReference type="PANTHER" id="PTHR42083:SF1">
    <property type="entry name" value="MARVEL DOMAIN-CONTAINING PROTEIN"/>
    <property type="match status" value="1"/>
</dbReference>
<sequence>MGSKELLTTPRTDSIFTASVNRKPPQNSRAISTFRSAVYKRLDNPLTSLFRLGIRVLQLIFALASGISYAIELANGNHESALIYSQVVFGLTTITIIVDAVTLRSYRLTFMVESTLCILWLALFGVFYTIYLSGTPIEVGYENTDLGRMKRAVWVDMINFLLWLASALFSTVMCCTGIKGAIKGKIERRRQRKNNRTPRDIENMEAGIERPARQGTTSERLPLYEEIVAAARAG</sequence>
<evidence type="ECO:0000256" key="1">
    <source>
        <dbReference type="SAM" id="MobiDB-lite"/>
    </source>
</evidence>